<evidence type="ECO:0000256" key="1">
    <source>
        <dbReference type="ARBA" id="ARBA00023015"/>
    </source>
</evidence>
<evidence type="ECO:0000259" key="5">
    <source>
        <dbReference type="PROSITE" id="PS01124"/>
    </source>
</evidence>
<dbReference type="GO" id="GO:0000976">
    <property type="term" value="F:transcription cis-regulatory region binding"/>
    <property type="evidence" value="ECO:0007669"/>
    <property type="project" value="TreeGrafter"/>
</dbReference>
<dbReference type="PANTHER" id="PTHR47894:SF4">
    <property type="entry name" value="HTH-TYPE TRANSCRIPTIONAL REGULATOR GADX"/>
    <property type="match status" value="1"/>
</dbReference>
<dbReference type="Gene3D" id="1.10.10.60">
    <property type="entry name" value="Homeodomain-like"/>
    <property type="match status" value="1"/>
</dbReference>
<sequence>MSVIRGTSLRGYPELVSELGGDPDVLLASVGIRAADVGNFDAFITYLAHIDAVESAARATQTPDFGRRLAERQGIEMFGPVGVAARTAKSVAGAIDIFENYLGTYSPSNSVVIDAGDETSFLEFKILIPHPPACPQTFELGLGVMLRVLRFLLGSGYAPTTVHIPHAPLVSPEEYLQYFSCTPKFSATRAGMTVLASELRRPMVRDEMAHRVVLDYLDTVIDRHRPTMSSSIRELVRQLLPTGSATVPIVAEQFRVHPNTLRRRLVAEGTSFNAVVDDVRREMAVRYLRDTDIALSHLARELGYSEQSVLSRSCQRWFGSSPAPLRVKWRQSPPPNASRSVAAGSPTATDRRGNQPNCSTII</sequence>
<dbReference type="InterPro" id="IPR032687">
    <property type="entry name" value="AraC-type_N"/>
</dbReference>
<keyword evidence="7" id="KW-1185">Reference proteome</keyword>
<dbReference type="Pfam" id="PF12625">
    <property type="entry name" value="Arabinose_bd"/>
    <property type="match status" value="1"/>
</dbReference>
<evidence type="ECO:0000313" key="6">
    <source>
        <dbReference type="EMBL" id="GAB91196.1"/>
    </source>
</evidence>
<dbReference type="GO" id="GO:0003700">
    <property type="term" value="F:DNA-binding transcription factor activity"/>
    <property type="evidence" value="ECO:0007669"/>
    <property type="project" value="InterPro"/>
</dbReference>
<dbReference type="InterPro" id="IPR018060">
    <property type="entry name" value="HTH_AraC"/>
</dbReference>
<dbReference type="GO" id="GO:0005829">
    <property type="term" value="C:cytosol"/>
    <property type="evidence" value="ECO:0007669"/>
    <property type="project" value="TreeGrafter"/>
</dbReference>
<dbReference type="eggNOG" id="COG2207">
    <property type="taxonomic scope" value="Bacteria"/>
</dbReference>
<dbReference type="OrthoDB" id="5241536at2"/>
<comment type="caution">
    <text evidence="6">The sequence shown here is derived from an EMBL/GenBank/DDBJ whole genome shotgun (WGS) entry which is preliminary data.</text>
</comment>
<dbReference type="Pfam" id="PF12833">
    <property type="entry name" value="HTH_18"/>
    <property type="match status" value="1"/>
</dbReference>
<reference evidence="6 7" key="1">
    <citation type="submission" date="2012-08" db="EMBL/GenBank/DDBJ databases">
        <title>Whole genome shotgun sequence of Gordonia rhizosphera NBRC 16068.</title>
        <authorList>
            <person name="Takarada H."/>
            <person name="Isaki S."/>
            <person name="Hosoyama A."/>
            <person name="Tsuchikane K."/>
            <person name="Katsumata H."/>
            <person name="Baba S."/>
            <person name="Ohji S."/>
            <person name="Yamazaki S."/>
            <person name="Fujita N."/>
        </authorList>
    </citation>
    <scope>NUCLEOTIDE SEQUENCE [LARGE SCALE GENOMIC DNA]</scope>
    <source>
        <strain evidence="6 7">NBRC 16068</strain>
    </source>
</reference>
<protein>
    <submittedName>
        <fullName evidence="6">Putative AraC family transcriptional regulator</fullName>
    </submittedName>
</protein>
<feature type="region of interest" description="Disordered" evidence="4">
    <location>
        <begin position="331"/>
        <end position="362"/>
    </location>
</feature>
<keyword evidence="2" id="KW-0238">DNA-binding</keyword>
<dbReference type="RefSeq" id="WP_006334484.1">
    <property type="nucleotide sequence ID" value="NZ_BAHC01000125.1"/>
</dbReference>
<organism evidence="6 7">
    <name type="scientific">Gordonia rhizosphera NBRC 16068</name>
    <dbReference type="NCBI Taxonomy" id="1108045"/>
    <lineage>
        <taxon>Bacteria</taxon>
        <taxon>Bacillati</taxon>
        <taxon>Actinomycetota</taxon>
        <taxon>Actinomycetes</taxon>
        <taxon>Mycobacteriales</taxon>
        <taxon>Gordoniaceae</taxon>
        <taxon>Gordonia</taxon>
    </lineage>
</organism>
<feature type="domain" description="HTH araC/xylS-type" evidence="5">
    <location>
        <begin position="230"/>
        <end position="328"/>
    </location>
</feature>
<evidence type="ECO:0000313" key="7">
    <source>
        <dbReference type="Proteomes" id="UP000008363"/>
    </source>
</evidence>
<dbReference type="EMBL" id="BAHC01000125">
    <property type="protein sequence ID" value="GAB91196.1"/>
    <property type="molecule type" value="Genomic_DNA"/>
</dbReference>
<dbReference type="Proteomes" id="UP000008363">
    <property type="component" value="Unassembled WGS sequence"/>
</dbReference>
<evidence type="ECO:0000256" key="4">
    <source>
        <dbReference type="SAM" id="MobiDB-lite"/>
    </source>
</evidence>
<dbReference type="InterPro" id="IPR009057">
    <property type="entry name" value="Homeodomain-like_sf"/>
</dbReference>
<keyword evidence="1" id="KW-0805">Transcription regulation</keyword>
<evidence type="ECO:0000256" key="3">
    <source>
        <dbReference type="ARBA" id="ARBA00023163"/>
    </source>
</evidence>
<accession>K6WBR8</accession>
<keyword evidence="3" id="KW-0804">Transcription</keyword>
<dbReference type="PROSITE" id="PS01124">
    <property type="entry name" value="HTH_ARAC_FAMILY_2"/>
    <property type="match status" value="1"/>
</dbReference>
<dbReference type="PANTHER" id="PTHR47894">
    <property type="entry name" value="HTH-TYPE TRANSCRIPTIONAL REGULATOR GADX"/>
    <property type="match status" value="1"/>
</dbReference>
<gene>
    <name evidence="6" type="ORF">GORHZ_125_00790</name>
</gene>
<dbReference type="AlphaFoldDB" id="K6WBR8"/>
<dbReference type="STRING" id="1108045.GORHZ_125_00790"/>
<proteinExistence type="predicted"/>
<evidence type="ECO:0000256" key="2">
    <source>
        <dbReference type="ARBA" id="ARBA00023125"/>
    </source>
</evidence>
<dbReference type="SUPFAM" id="SSF46689">
    <property type="entry name" value="Homeodomain-like"/>
    <property type="match status" value="1"/>
</dbReference>
<dbReference type="SMART" id="SM00342">
    <property type="entry name" value="HTH_ARAC"/>
    <property type="match status" value="1"/>
</dbReference>
<name>K6WBR8_9ACTN</name>